<feature type="transmembrane region" description="Helical" evidence="7">
    <location>
        <begin position="39"/>
        <end position="62"/>
    </location>
</feature>
<evidence type="ECO:0000256" key="4">
    <source>
        <dbReference type="ARBA" id="ARBA00022692"/>
    </source>
</evidence>
<evidence type="ECO:0000256" key="5">
    <source>
        <dbReference type="ARBA" id="ARBA00022989"/>
    </source>
</evidence>
<dbReference type="InterPro" id="IPR017475">
    <property type="entry name" value="EPS_sugar_tfrase"/>
</dbReference>
<feature type="transmembrane region" description="Helical" evidence="7">
    <location>
        <begin position="267"/>
        <end position="287"/>
    </location>
</feature>
<keyword evidence="6 7" id="KW-0472">Membrane</keyword>
<evidence type="ECO:0000256" key="2">
    <source>
        <dbReference type="ARBA" id="ARBA00006464"/>
    </source>
</evidence>
<accession>A0A157ZVI8</accession>
<evidence type="ECO:0000256" key="6">
    <source>
        <dbReference type="ARBA" id="ARBA00023136"/>
    </source>
</evidence>
<dbReference type="Proteomes" id="UP000054624">
    <property type="component" value="Unassembled WGS sequence"/>
</dbReference>
<dbReference type="GO" id="GO:0016020">
    <property type="term" value="C:membrane"/>
    <property type="evidence" value="ECO:0007669"/>
    <property type="project" value="UniProtKB-SubCell"/>
</dbReference>
<evidence type="ECO:0000259" key="8">
    <source>
        <dbReference type="Pfam" id="PF02397"/>
    </source>
</evidence>
<evidence type="ECO:0000313" key="9">
    <source>
        <dbReference type="EMBL" id="SAK49503.1"/>
    </source>
</evidence>
<dbReference type="NCBIfam" id="TIGR03025">
    <property type="entry name" value="EPS_sugtrans"/>
    <property type="match status" value="1"/>
</dbReference>
<dbReference type="Pfam" id="PF13727">
    <property type="entry name" value="CoA_binding_3"/>
    <property type="match status" value="1"/>
</dbReference>
<protein>
    <submittedName>
        <fullName evidence="9">Sugar transferase</fullName>
    </submittedName>
</protein>
<dbReference type="STRING" id="1777137.AWB76_01338"/>
<dbReference type="InterPro" id="IPR003362">
    <property type="entry name" value="Bact_transf"/>
</dbReference>
<evidence type="ECO:0000256" key="7">
    <source>
        <dbReference type="SAM" id="Phobius"/>
    </source>
</evidence>
<proteinExistence type="inferred from homology"/>
<evidence type="ECO:0000256" key="3">
    <source>
        <dbReference type="ARBA" id="ARBA00022679"/>
    </source>
</evidence>
<feature type="transmembrane region" description="Helical" evidence="7">
    <location>
        <begin position="101"/>
        <end position="120"/>
    </location>
</feature>
<dbReference type="EMBL" id="FCOI02000003">
    <property type="protein sequence ID" value="SAK49503.1"/>
    <property type="molecule type" value="Genomic_DNA"/>
</dbReference>
<comment type="similarity">
    <text evidence="2">Belongs to the bacterial sugar transferase family.</text>
</comment>
<dbReference type="GO" id="GO:0016780">
    <property type="term" value="F:phosphotransferase activity, for other substituted phosphate groups"/>
    <property type="evidence" value="ECO:0007669"/>
    <property type="project" value="TreeGrafter"/>
</dbReference>
<name>A0A157ZVI8_9BURK</name>
<dbReference type="PANTHER" id="PTHR30576:SF0">
    <property type="entry name" value="UNDECAPRENYL-PHOSPHATE N-ACETYLGALACTOSAMINYL 1-PHOSPHATE TRANSFERASE-RELATED"/>
    <property type="match status" value="1"/>
</dbReference>
<dbReference type="Pfam" id="PF02397">
    <property type="entry name" value="Bac_transf"/>
    <property type="match status" value="1"/>
</dbReference>
<evidence type="ECO:0000256" key="1">
    <source>
        <dbReference type="ARBA" id="ARBA00004141"/>
    </source>
</evidence>
<dbReference type="OrthoDB" id="9808602at2"/>
<feature type="transmembrane region" description="Helical" evidence="7">
    <location>
        <begin position="74"/>
        <end position="95"/>
    </location>
</feature>
<dbReference type="PANTHER" id="PTHR30576">
    <property type="entry name" value="COLANIC BIOSYNTHESIS UDP-GLUCOSE LIPID CARRIER TRANSFERASE"/>
    <property type="match status" value="1"/>
</dbReference>
<dbReference type="Gene3D" id="3.40.50.720">
    <property type="entry name" value="NAD(P)-binding Rossmann-like Domain"/>
    <property type="match status" value="1"/>
</dbReference>
<feature type="domain" description="Bacterial sugar transferase" evidence="8">
    <location>
        <begin position="261"/>
        <end position="429"/>
    </location>
</feature>
<dbReference type="RefSeq" id="WP_061159298.1">
    <property type="nucleotide sequence ID" value="NZ_FCOI02000003.1"/>
</dbReference>
<sequence length="437" mass="48368">MRDGEGLPARLFDVAVVVSGAAAASRITLGHIAEAGSCLPFAAFAAVFSLLLFPGFGVYASRHGRGRFLLASRVTLAWLAVQACVLVLMFLLYRLDDVSRLWITHWTMISGAALIAGRLFRMRGPGMNVHRVAIVGCGRHCEAVMMRIERASHSGIRAIALFNAVPDSPIASHVPVFDDVDAFVNEVREQYANEVWLALPMSQDHVILRFVNAFRDDLVNVRFIPDMRNLALFESGVSEVLGVPAIDLVASPFSHGALLRKDIFDRVFALFALIAIAPLLVGIAIVLKLGSRGPVLFKQRRKGADGRVFTLYKFRSMHLDQPTRVGALLRRTGLDELPQFFNVLRGDMSLVGPRPHAPEHDELYQQAASGHVHHYRIKPGITGWAQVNGLREEADRIEKMEARVAHDLYYLANWSFGLDMRIIAVTFLNGLRSANNC</sequence>
<keyword evidence="3 9" id="KW-0808">Transferase</keyword>
<keyword evidence="4 7" id="KW-0812">Transmembrane</keyword>
<keyword evidence="5 7" id="KW-1133">Transmembrane helix</keyword>
<reference evidence="10" key="1">
    <citation type="submission" date="2016-01" db="EMBL/GenBank/DDBJ databases">
        <authorList>
            <person name="Peeters Charlotte."/>
        </authorList>
    </citation>
    <scope>NUCLEOTIDE SEQUENCE [LARGE SCALE GENOMIC DNA]</scope>
</reference>
<dbReference type="AlphaFoldDB" id="A0A157ZVI8"/>
<gene>
    <name evidence="9" type="ORF">AWB76_01338</name>
</gene>
<keyword evidence="10" id="KW-1185">Reference proteome</keyword>
<comment type="subcellular location">
    <subcellularLocation>
        <location evidence="1">Membrane</location>
        <topology evidence="1">Multi-pass membrane protein</topology>
    </subcellularLocation>
</comment>
<feature type="transmembrane region" description="Helical" evidence="7">
    <location>
        <begin position="12"/>
        <end position="33"/>
    </location>
</feature>
<organism evidence="9 10">
    <name type="scientific">Caballeronia temeraria</name>
    <dbReference type="NCBI Taxonomy" id="1777137"/>
    <lineage>
        <taxon>Bacteria</taxon>
        <taxon>Pseudomonadati</taxon>
        <taxon>Pseudomonadota</taxon>
        <taxon>Betaproteobacteria</taxon>
        <taxon>Burkholderiales</taxon>
        <taxon>Burkholderiaceae</taxon>
        <taxon>Caballeronia</taxon>
    </lineage>
</organism>
<evidence type="ECO:0000313" key="10">
    <source>
        <dbReference type="Proteomes" id="UP000054624"/>
    </source>
</evidence>